<dbReference type="PANTHER" id="PTHR36118">
    <property type="entry name" value="ION-TRANSLOCATING OXIDOREDUCTASE COMPLEX SUBUNIT G"/>
    <property type="match status" value="1"/>
</dbReference>
<protein>
    <submittedName>
        <fullName evidence="7">FMN-binding protein</fullName>
    </submittedName>
</protein>
<dbReference type="Proteomes" id="UP001596270">
    <property type="component" value="Unassembled WGS sequence"/>
</dbReference>
<reference evidence="8" key="1">
    <citation type="journal article" date="2019" name="Int. J. Syst. Evol. Microbiol.">
        <title>The Global Catalogue of Microorganisms (GCM) 10K type strain sequencing project: providing services to taxonomists for standard genome sequencing and annotation.</title>
        <authorList>
            <consortium name="The Broad Institute Genomics Platform"/>
            <consortium name="The Broad Institute Genome Sequencing Center for Infectious Disease"/>
            <person name="Wu L."/>
            <person name="Ma J."/>
        </authorList>
    </citation>
    <scope>NUCLEOTIDE SEQUENCE [LARGE SCALE GENOMIC DNA]</scope>
    <source>
        <strain evidence="8">CCUG 39402</strain>
    </source>
</reference>
<evidence type="ECO:0000256" key="1">
    <source>
        <dbReference type="ARBA" id="ARBA00022448"/>
    </source>
</evidence>
<keyword evidence="5" id="KW-0249">Electron transport</keyword>
<sequence>MRWEPFFAVPLVVISTASWGNVYFSTEQAQQAMFPGAKFTQMNLALTQDQRDALRARSGVYEPFQENRVWAVEGRGFFVIDQVVGKHEMITYAVGLNADGSVKQVEILEYRETYGYEIRDPAWRKQFVGKTAASPVKLNKDITNITGATLSSKHLTDGVRRVLAVYDTMLKGLPGVGR</sequence>
<keyword evidence="3" id="KW-0285">Flavoprotein</keyword>
<dbReference type="EMBL" id="JBHSRS010000014">
    <property type="protein sequence ID" value="MFC6280842.1"/>
    <property type="molecule type" value="Genomic_DNA"/>
</dbReference>
<keyword evidence="4" id="KW-0288">FMN</keyword>
<dbReference type="PANTHER" id="PTHR36118:SF1">
    <property type="entry name" value="ION-TRANSLOCATING OXIDOREDUCTASE COMPLEX SUBUNIT G"/>
    <property type="match status" value="1"/>
</dbReference>
<dbReference type="RefSeq" id="WP_293595759.1">
    <property type="nucleotide sequence ID" value="NZ_JBHSRS010000014.1"/>
</dbReference>
<evidence type="ECO:0000313" key="7">
    <source>
        <dbReference type="EMBL" id="MFC6280842.1"/>
    </source>
</evidence>
<evidence type="ECO:0000256" key="5">
    <source>
        <dbReference type="ARBA" id="ARBA00022982"/>
    </source>
</evidence>
<dbReference type="InterPro" id="IPR007329">
    <property type="entry name" value="FMN-bd"/>
</dbReference>
<keyword evidence="1" id="KW-0813">Transport</keyword>
<proteinExistence type="predicted"/>
<evidence type="ECO:0000256" key="4">
    <source>
        <dbReference type="ARBA" id="ARBA00022643"/>
    </source>
</evidence>
<evidence type="ECO:0000256" key="2">
    <source>
        <dbReference type="ARBA" id="ARBA00022553"/>
    </source>
</evidence>
<evidence type="ECO:0000313" key="8">
    <source>
        <dbReference type="Proteomes" id="UP001596270"/>
    </source>
</evidence>
<dbReference type="InterPro" id="IPR010209">
    <property type="entry name" value="Ion_transpt_RnfG/RsxG"/>
</dbReference>
<organism evidence="7 8">
    <name type="scientific">Polaromonas aquatica</name>
    <dbReference type="NCBI Taxonomy" id="332657"/>
    <lineage>
        <taxon>Bacteria</taxon>
        <taxon>Pseudomonadati</taxon>
        <taxon>Pseudomonadota</taxon>
        <taxon>Betaproteobacteria</taxon>
        <taxon>Burkholderiales</taxon>
        <taxon>Comamonadaceae</taxon>
        <taxon>Polaromonas</taxon>
    </lineage>
</organism>
<dbReference type="Pfam" id="PF04205">
    <property type="entry name" value="FMN_bind"/>
    <property type="match status" value="1"/>
</dbReference>
<evidence type="ECO:0000256" key="3">
    <source>
        <dbReference type="ARBA" id="ARBA00022630"/>
    </source>
</evidence>
<keyword evidence="8" id="KW-1185">Reference proteome</keyword>
<gene>
    <name evidence="7" type="ORF">ACFQND_06315</name>
</gene>
<comment type="caution">
    <text evidence="7">The sequence shown here is derived from an EMBL/GenBank/DDBJ whole genome shotgun (WGS) entry which is preliminary data.</text>
</comment>
<keyword evidence="2" id="KW-0597">Phosphoprotein</keyword>
<accession>A0ABW1TUA4</accession>
<evidence type="ECO:0000259" key="6">
    <source>
        <dbReference type="SMART" id="SM00900"/>
    </source>
</evidence>
<name>A0ABW1TUA4_9BURK</name>
<dbReference type="SMART" id="SM00900">
    <property type="entry name" value="FMN_bind"/>
    <property type="match status" value="1"/>
</dbReference>
<feature type="domain" description="FMN-binding" evidence="6">
    <location>
        <begin position="85"/>
        <end position="166"/>
    </location>
</feature>